<sequence>MTFTLPTLEENRQQVGSDIEAHLPIKSAKTRRSTAGVLAFAQAGAVQGLHAHIDYRHRNFLPDELANAEGVERWARIYKFWYLDPTYAAGPLLISGAVGATLNAGTLFQYSQGLLYAVRETVTLTATSGLATLDAQTPGTAGNLPAGSRRTLLSPVTGIQSAAQVAEGGIKDGTAQETLDGLRERVLHRMAEPPQGGSLTDYETWALESHPSITRAWATEHEQGSGSVVVRIVCDNQESPIPSAEVLAICAAYIAQRRPAGRRSVYVLPPEATPVNYQIHLVSDTALVRAAAEAELRDLHRRESRPAGTLKISHIREAVSIAAGETDNSVEAPVASVVAAPGHMLTFGGIEWI</sequence>
<evidence type="ECO:0000313" key="5">
    <source>
        <dbReference type="EMBL" id="SED37525.1"/>
    </source>
</evidence>
<evidence type="ECO:0000256" key="1">
    <source>
        <dbReference type="ARBA" id="ARBA00038087"/>
    </source>
</evidence>
<name>A0A1H5A605_PSEAG</name>
<feature type="domain" description="Baseplate J-like central" evidence="3">
    <location>
        <begin position="194"/>
        <end position="268"/>
    </location>
</feature>
<dbReference type="AlphaFoldDB" id="A0A1H5A605"/>
<comment type="similarity">
    <text evidence="1">Belongs to the Mu gp47/PBSX XkdT family.</text>
</comment>
<dbReference type="EMBL" id="FNSC01000001">
    <property type="protein sequence ID" value="SED37525.1"/>
    <property type="molecule type" value="Genomic_DNA"/>
</dbReference>
<dbReference type="InterPro" id="IPR006949">
    <property type="entry name" value="Barrel_Baseplate_J-like"/>
</dbReference>
<keyword evidence="6" id="KW-1185">Reference proteome</keyword>
<dbReference type="Proteomes" id="UP000242849">
    <property type="component" value="Unassembled WGS sequence"/>
</dbReference>
<feature type="domain" description="Baseplate protein J-like barrel" evidence="2">
    <location>
        <begin position="93"/>
        <end position="165"/>
    </location>
</feature>
<evidence type="ECO:0000313" key="6">
    <source>
        <dbReference type="Proteomes" id="UP000242849"/>
    </source>
</evidence>
<gene>
    <name evidence="5" type="ORF">SAMN05421553_2545</name>
</gene>
<reference evidence="6" key="1">
    <citation type="submission" date="2016-10" db="EMBL/GenBank/DDBJ databases">
        <authorList>
            <person name="Varghese N."/>
            <person name="Submissions S."/>
        </authorList>
    </citation>
    <scope>NUCLEOTIDE SEQUENCE [LARGE SCALE GENOMIC DNA]</scope>
    <source>
        <strain evidence="6">DSM 12111</strain>
    </source>
</reference>
<protein>
    <submittedName>
        <fullName evidence="5">Uncharacterized phage protein gp47/JayE</fullName>
    </submittedName>
</protein>
<accession>A0A1H5A605</accession>
<dbReference type="InterPro" id="IPR052399">
    <property type="entry name" value="Phage_Baseplate_Assmbl_Protein"/>
</dbReference>
<dbReference type="PANTHER" id="PTHR37829">
    <property type="entry name" value="PHAGE-LIKE ELEMENT PBSX PROTEIN XKDT"/>
    <property type="match status" value="1"/>
</dbReference>
<organism evidence="5 6">
    <name type="scientific">Pseudomonas anguilliseptica</name>
    <dbReference type="NCBI Taxonomy" id="53406"/>
    <lineage>
        <taxon>Bacteria</taxon>
        <taxon>Pseudomonadati</taxon>
        <taxon>Pseudomonadota</taxon>
        <taxon>Gammaproteobacteria</taxon>
        <taxon>Pseudomonadales</taxon>
        <taxon>Pseudomonadaceae</taxon>
        <taxon>Pseudomonas</taxon>
    </lineage>
</organism>
<dbReference type="OrthoDB" id="7565172at2"/>
<dbReference type="STRING" id="53406.SAMN05421553_2545"/>
<dbReference type="Pfam" id="PF26078">
    <property type="entry name" value="Baseplate_J_M"/>
    <property type="match status" value="1"/>
</dbReference>
<evidence type="ECO:0000259" key="3">
    <source>
        <dbReference type="Pfam" id="PF26078"/>
    </source>
</evidence>
<dbReference type="RefSeq" id="WP_090381283.1">
    <property type="nucleotide sequence ID" value="NZ_CP156749.1"/>
</dbReference>
<evidence type="ECO:0000259" key="4">
    <source>
        <dbReference type="Pfam" id="PF26079"/>
    </source>
</evidence>
<dbReference type="InterPro" id="IPR058531">
    <property type="entry name" value="Baseplate_J_M"/>
</dbReference>
<dbReference type="Pfam" id="PF04865">
    <property type="entry name" value="Baseplate_J"/>
    <property type="match status" value="1"/>
</dbReference>
<proteinExistence type="inferred from homology"/>
<feature type="domain" description="Baseplate J-like C-terminal" evidence="4">
    <location>
        <begin position="281"/>
        <end position="353"/>
    </location>
</feature>
<dbReference type="Pfam" id="PF26079">
    <property type="entry name" value="Baseplate_J_C"/>
    <property type="match status" value="1"/>
</dbReference>
<dbReference type="PANTHER" id="PTHR37829:SF3">
    <property type="entry name" value="PROTEIN JAYE-RELATED"/>
    <property type="match status" value="1"/>
</dbReference>
<dbReference type="InterPro" id="IPR058530">
    <property type="entry name" value="Baseplate_J-like_C"/>
</dbReference>
<evidence type="ECO:0000259" key="2">
    <source>
        <dbReference type="Pfam" id="PF04865"/>
    </source>
</evidence>